<dbReference type="AlphaFoldDB" id="A0A840QMC4"/>
<organism evidence="1 2">
    <name type="scientific">Texcoconibacillus texcoconensis</name>
    <dbReference type="NCBI Taxonomy" id="1095777"/>
    <lineage>
        <taxon>Bacteria</taxon>
        <taxon>Bacillati</taxon>
        <taxon>Bacillota</taxon>
        <taxon>Bacilli</taxon>
        <taxon>Bacillales</taxon>
        <taxon>Bacillaceae</taxon>
        <taxon>Texcoconibacillus</taxon>
    </lineage>
</organism>
<dbReference type="Pfam" id="PF08282">
    <property type="entry name" value="Hydrolase_3"/>
    <property type="match status" value="1"/>
</dbReference>
<dbReference type="InterPro" id="IPR006379">
    <property type="entry name" value="HAD-SF_hydro_IIB"/>
</dbReference>
<proteinExistence type="predicted"/>
<dbReference type="InterPro" id="IPR000150">
    <property type="entry name" value="Cof"/>
</dbReference>
<keyword evidence="2" id="KW-1185">Reference proteome</keyword>
<dbReference type="PROSITE" id="PS01229">
    <property type="entry name" value="COF_2"/>
    <property type="match status" value="1"/>
</dbReference>
<dbReference type="NCBIfam" id="TIGR01484">
    <property type="entry name" value="HAD-SF-IIB"/>
    <property type="match status" value="1"/>
</dbReference>
<dbReference type="SUPFAM" id="SSF56784">
    <property type="entry name" value="HAD-like"/>
    <property type="match status" value="1"/>
</dbReference>
<name>A0A840QMC4_9BACI</name>
<accession>A0A840QMC4</accession>
<dbReference type="SFLD" id="SFLDS00003">
    <property type="entry name" value="Haloacid_Dehalogenase"/>
    <property type="match status" value="1"/>
</dbReference>
<evidence type="ECO:0008006" key="3">
    <source>
        <dbReference type="Google" id="ProtNLM"/>
    </source>
</evidence>
<reference evidence="1 2" key="1">
    <citation type="submission" date="2020-08" db="EMBL/GenBank/DDBJ databases">
        <title>Genomic Encyclopedia of Type Strains, Phase IV (KMG-IV): sequencing the most valuable type-strain genomes for metagenomic binning, comparative biology and taxonomic classification.</title>
        <authorList>
            <person name="Goeker M."/>
        </authorList>
    </citation>
    <scope>NUCLEOTIDE SEQUENCE [LARGE SCALE GENOMIC DNA]</scope>
    <source>
        <strain evidence="1 2">DSM 24696</strain>
    </source>
</reference>
<gene>
    <name evidence="1" type="ORF">HNQ41_000662</name>
</gene>
<dbReference type="Gene3D" id="3.40.50.1000">
    <property type="entry name" value="HAD superfamily/HAD-like"/>
    <property type="match status" value="1"/>
</dbReference>
<comment type="caution">
    <text evidence="1">The sequence shown here is derived from an EMBL/GenBank/DDBJ whole genome shotgun (WGS) entry which is preliminary data.</text>
</comment>
<evidence type="ECO:0000313" key="1">
    <source>
        <dbReference type="EMBL" id="MBB5172518.1"/>
    </source>
</evidence>
<dbReference type="GO" id="GO:0016791">
    <property type="term" value="F:phosphatase activity"/>
    <property type="evidence" value="ECO:0007669"/>
    <property type="project" value="TreeGrafter"/>
</dbReference>
<sequence>MKLSERSVIFFDIDGTLLTHEKELPTETKQAIFDLKKAGHEVAIATGRAPFMFEELRNELEIDTFVSYNGQYVVLNGEVVYANSLNLTSLEKLTETALQNDHPIVFMDHEDMKSNVPEHDYIHESMSTLKIDMFPTHDPHYYQERDLYQSLLFCPEGEEKQYEQVFKDFDFIRWHPVSVDILPQGGSKAKGIEKIVEKLGFSAEQQYAFGDGLNDIEMLSTVKNSVAMGNAADEVKSVSKYVTKPVQENGIVHGLEMVGLLQRS</sequence>
<protein>
    <recommendedName>
        <fullName evidence="3">Phosphatase</fullName>
    </recommendedName>
</protein>
<dbReference type="PANTHER" id="PTHR10000:SF25">
    <property type="entry name" value="PHOSPHATASE YKRA-RELATED"/>
    <property type="match status" value="1"/>
</dbReference>
<dbReference type="SFLD" id="SFLDG01140">
    <property type="entry name" value="C2.B:_Phosphomannomutase_and_P"/>
    <property type="match status" value="1"/>
</dbReference>
<dbReference type="GO" id="GO:0000287">
    <property type="term" value="F:magnesium ion binding"/>
    <property type="evidence" value="ECO:0007669"/>
    <property type="project" value="TreeGrafter"/>
</dbReference>
<dbReference type="NCBIfam" id="TIGR00099">
    <property type="entry name" value="Cof-subfamily"/>
    <property type="match status" value="1"/>
</dbReference>
<dbReference type="InterPro" id="IPR036412">
    <property type="entry name" value="HAD-like_sf"/>
</dbReference>
<dbReference type="InterPro" id="IPR023214">
    <property type="entry name" value="HAD_sf"/>
</dbReference>
<dbReference type="Proteomes" id="UP000551878">
    <property type="component" value="Unassembled WGS sequence"/>
</dbReference>
<dbReference type="GO" id="GO:0005829">
    <property type="term" value="C:cytosol"/>
    <property type="evidence" value="ECO:0007669"/>
    <property type="project" value="TreeGrafter"/>
</dbReference>
<dbReference type="CDD" id="cd07517">
    <property type="entry name" value="HAD_HPP"/>
    <property type="match status" value="1"/>
</dbReference>
<dbReference type="Gene3D" id="3.30.1240.10">
    <property type="match status" value="1"/>
</dbReference>
<dbReference type="SFLD" id="SFLDG01144">
    <property type="entry name" value="C2.B.4:_PGP_Like"/>
    <property type="match status" value="1"/>
</dbReference>
<dbReference type="PROSITE" id="PS01228">
    <property type="entry name" value="COF_1"/>
    <property type="match status" value="1"/>
</dbReference>
<evidence type="ECO:0000313" key="2">
    <source>
        <dbReference type="Proteomes" id="UP000551878"/>
    </source>
</evidence>
<dbReference type="PANTHER" id="PTHR10000">
    <property type="entry name" value="PHOSPHOSERINE PHOSPHATASE"/>
    <property type="match status" value="1"/>
</dbReference>
<dbReference type="EMBL" id="JACHHB010000002">
    <property type="protein sequence ID" value="MBB5172518.1"/>
    <property type="molecule type" value="Genomic_DNA"/>
</dbReference>